<feature type="region of interest" description="Disordered" evidence="5">
    <location>
        <begin position="58"/>
        <end position="122"/>
    </location>
</feature>
<evidence type="ECO:0000313" key="7">
    <source>
        <dbReference type="EMBL" id="KAK9079654.1"/>
    </source>
</evidence>
<dbReference type="Gene3D" id="3.30.1330.80">
    <property type="entry name" value="Hypothetical protein, similar to alpha- acetolactate decarboxylase, domain 2"/>
    <property type="match status" value="1"/>
</dbReference>
<comment type="caution">
    <text evidence="7">The sequence shown here is derived from an EMBL/GenBank/DDBJ whole genome shotgun (WGS) entry which is preliminary data.</text>
</comment>
<feature type="compositionally biased region" description="Basic and acidic residues" evidence="5">
    <location>
        <begin position="264"/>
        <end position="282"/>
    </location>
</feature>
<dbReference type="Proteomes" id="UP001408789">
    <property type="component" value="Unassembled WGS sequence"/>
</dbReference>
<dbReference type="EMBL" id="JBCNJP010000003">
    <property type="protein sequence ID" value="KAK9079654.1"/>
    <property type="molecule type" value="Genomic_DNA"/>
</dbReference>
<reference evidence="7 8" key="1">
    <citation type="submission" date="2024-04" db="EMBL/GenBank/DDBJ databases">
        <title>The reference genome of an endangered Asteraceae, Deinandra increscens subsp. villosa, native to the Central Coast of California.</title>
        <authorList>
            <person name="Guilliams M."/>
            <person name="Hasenstab-Lehman K."/>
            <person name="Meyer R."/>
            <person name="Mcevoy S."/>
        </authorList>
    </citation>
    <scope>NUCLEOTIDE SEQUENCE [LARGE SCALE GENOMIC DNA]</scope>
    <source>
        <tissue evidence="7">Leaf</tissue>
    </source>
</reference>
<dbReference type="PANTHER" id="PTHR31500:SF103">
    <property type="entry name" value="AT-HOOK MOTIF NUCLEAR-LOCALIZED PROTEIN"/>
    <property type="match status" value="1"/>
</dbReference>
<keyword evidence="3 4" id="KW-0804">Transcription</keyword>
<protein>
    <recommendedName>
        <fullName evidence="4">AT-hook motif nuclear-localized protein</fullName>
    </recommendedName>
</protein>
<evidence type="ECO:0000313" key="8">
    <source>
        <dbReference type="Proteomes" id="UP001408789"/>
    </source>
</evidence>
<comment type="function">
    <text evidence="4">Transcription factor that specifically binds AT-rich DNA sequences related to the nuclear matrix attachment regions (MARs).</text>
</comment>
<accession>A0AAP0DRE9</accession>
<keyword evidence="1 4" id="KW-0805">Transcription regulation</keyword>
<gene>
    <name evidence="7" type="ORF">SSX86_001327</name>
</gene>
<name>A0AAP0DRE9_9ASTR</name>
<dbReference type="SUPFAM" id="SSF117856">
    <property type="entry name" value="AF0104/ALDC/Ptd012-like"/>
    <property type="match status" value="1"/>
</dbReference>
<dbReference type="PROSITE" id="PS51742">
    <property type="entry name" value="PPC"/>
    <property type="match status" value="1"/>
</dbReference>
<keyword evidence="2 4" id="KW-0238">DNA-binding</keyword>
<feature type="domain" description="PPC" evidence="6">
    <location>
        <begin position="138"/>
        <end position="283"/>
    </location>
</feature>
<evidence type="ECO:0000256" key="4">
    <source>
        <dbReference type="RuleBase" id="RU367031"/>
    </source>
</evidence>
<dbReference type="GO" id="GO:0003680">
    <property type="term" value="F:minor groove of adenine-thymine-rich DNA binding"/>
    <property type="evidence" value="ECO:0007669"/>
    <property type="project" value="UniProtKB-UniRule"/>
</dbReference>
<comment type="subcellular location">
    <subcellularLocation>
        <location evidence="4">Nucleus</location>
    </subcellularLocation>
</comment>
<dbReference type="Pfam" id="PF03479">
    <property type="entry name" value="PCC"/>
    <property type="match status" value="1"/>
</dbReference>
<feature type="region of interest" description="Disordered" evidence="5">
    <location>
        <begin position="262"/>
        <end position="313"/>
    </location>
</feature>
<evidence type="ECO:0000256" key="2">
    <source>
        <dbReference type="ARBA" id="ARBA00023125"/>
    </source>
</evidence>
<dbReference type="GO" id="GO:0005634">
    <property type="term" value="C:nucleus"/>
    <property type="evidence" value="ECO:0007669"/>
    <property type="project" value="UniProtKB-SubCell"/>
</dbReference>
<evidence type="ECO:0000256" key="3">
    <source>
        <dbReference type="ARBA" id="ARBA00023163"/>
    </source>
</evidence>
<keyword evidence="4" id="KW-0539">Nucleus</keyword>
<evidence type="ECO:0000259" key="6">
    <source>
        <dbReference type="PROSITE" id="PS51742"/>
    </source>
</evidence>
<feature type="compositionally biased region" description="Basic residues" evidence="5">
    <location>
        <begin position="76"/>
        <end position="85"/>
    </location>
</feature>
<evidence type="ECO:0000256" key="5">
    <source>
        <dbReference type="SAM" id="MobiDB-lite"/>
    </source>
</evidence>
<feature type="compositionally biased region" description="Polar residues" evidence="5">
    <location>
        <begin position="58"/>
        <end position="75"/>
    </location>
</feature>
<proteinExistence type="predicted"/>
<organism evidence="7 8">
    <name type="scientific">Deinandra increscens subsp. villosa</name>
    <dbReference type="NCBI Taxonomy" id="3103831"/>
    <lineage>
        <taxon>Eukaryota</taxon>
        <taxon>Viridiplantae</taxon>
        <taxon>Streptophyta</taxon>
        <taxon>Embryophyta</taxon>
        <taxon>Tracheophyta</taxon>
        <taxon>Spermatophyta</taxon>
        <taxon>Magnoliopsida</taxon>
        <taxon>eudicotyledons</taxon>
        <taxon>Gunneridae</taxon>
        <taxon>Pentapetalae</taxon>
        <taxon>asterids</taxon>
        <taxon>campanulids</taxon>
        <taxon>Asterales</taxon>
        <taxon>Asteraceae</taxon>
        <taxon>Asteroideae</taxon>
        <taxon>Heliantheae alliance</taxon>
        <taxon>Madieae</taxon>
        <taxon>Madiinae</taxon>
        <taxon>Deinandra</taxon>
    </lineage>
</organism>
<dbReference type="InterPro" id="IPR039605">
    <property type="entry name" value="AHL"/>
</dbReference>
<dbReference type="AlphaFoldDB" id="A0AAP0DRE9"/>
<dbReference type="InterPro" id="IPR005175">
    <property type="entry name" value="PPC_dom"/>
</dbReference>
<comment type="domain">
    <text evidence="4">The PPC domain mediates interactions between AHL proteins.</text>
</comment>
<keyword evidence="8" id="KW-1185">Reference proteome</keyword>
<evidence type="ECO:0000256" key="1">
    <source>
        <dbReference type="ARBA" id="ARBA00023015"/>
    </source>
</evidence>
<dbReference type="CDD" id="cd11378">
    <property type="entry name" value="DUF296"/>
    <property type="match status" value="1"/>
</dbReference>
<sequence length="313" mass="32825">MDVKEEMTSFCLNRGVSGSSNQSGGLNASQLFKIQSNPNLTPGQTNMLLPIMGSSFQLENSSSPRFPHDINSSGSVKKKRGRPRKYAGDGSDMKLGLTPAPLSGSGSISPRKNRGRPRGSGWKQRLANVGEWMNNSAGLAFTPHTIHVSVGEDVAKKILAFAQQRSRAICVLSGSGTVSAVTLSQFTSSAGTTTYEGRFEILCLSGCYLPSENGGAKSRTGGLSISVCSSDGNVIGGAIGGSLVASSSVQVVVCSFVYSGGNEGKPKTKTEASSTGEKRLDIELNEMSPEAVPTQQSPRIGLRNSPTEIDLTR</sequence>
<dbReference type="PANTHER" id="PTHR31500">
    <property type="entry name" value="AT-HOOK MOTIF NUCLEAR-LOCALIZED PROTEIN 9"/>
    <property type="match status" value="1"/>
</dbReference>